<dbReference type="InterPro" id="IPR001663">
    <property type="entry name" value="Rng_hydr_dOase-A"/>
</dbReference>
<dbReference type="AlphaFoldDB" id="A0A9X3N7Z0"/>
<keyword evidence="10" id="KW-1185">Reference proteome</keyword>
<dbReference type="GO" id="GO:0005506">
    <property type="term" value="F:iron ion binding"/>
    <property type="evidence" value="ECO:0007669"/>
    <property type="project" value="InterPro"/>
</dbReference>
<evidence type="ECO:0000256" key="1">
    <source>
        <dbReference type="ARBA" id="ARBA00001962"/>
    </source>
</evidence>
<evidence type="ECO:0000313" key="10">
    <source>
        <dbReference type="Proteomes" id="UP001147653"/>
    </source>
</evidence>
<keyword evidence="2" id="KW-0001">2Fe-2S</keyword>
<dbReference type="Pfam" id="PF00848">
    <property type="entry name" value="Ring_hydroxyl_A"/>
    <property type="match status" value="1"/>
</dbReference>
<dbReference type="EMBL" id="JAPDDP010000010">
    <property type="protein sequence ID" value="MDA0180135.1"/>
    <property type="molecule type" value="Genomic_DNA"/>
</dbReference>
<comment type="caution">
    <text evidence="9">The sequence shown here is derived from an EMBL/GenBank/DDBJ whole genome shotgun (WGS) entry which is preliminary data.</text>
</comment>
<dbReference type="Gene3D" id="3.90.380.10">
    <property type="entry name" value="Naphthalene 1,2-dioxygenase Alpha Subunit, Chain A, domain 1"/>
    <property type="match status" value="1"/>
</dbReference>
<dbReference type="GO" id="GO:0051537">
    <property type="term" value="F:2 iron, 2 sulfur cluster binding"/>
    <property type="evidence" value="ECO:0007669"/>
    <property type="project" value="UniProtKB-KW"/>
</dbReference>
<keyword evidence="5" id="KW-0408">Iron</keyword>
<dbReference type="Gene3D" id="2.102.10.10">
    <property type="entry name" value="Rieske [2Fe-2S] iron-sulphur domain"/>
    <property type="match status" value="1"/>
</dbReference>
<dbReference type="PANTHER" id="PTHR43756:SF5">
    <property type="entry name" value="CHOLINE MONOOXYGENASE, CHLOROPLASTIC"/>
    <property type="match status" value="1"/>
</dbReference>
<dbReference type="PROSITE" id="PS00570">
    <property type="entry name" value="RING_HYDROXYL_ALPHA"/>
    <property type="match status" value="1"/>
</dbReference>
<dbReference type="PANTHER" id="PTHR43756">
    <property type="entry name" value="CHOLINE MONOOXYGENASE, CHLOROPLASTIC"/>
    <property type="match status" value="1"/>
</dbReference>
<dbReference type="InterPro" id="IPR017941">
    <property type="entry name" value="Rieske_2Fe-2S"/>
</dbReference>
<evidence type="ECO:0000256" key="4">
    <source>
        <dbReference type="ARBA" id="ARBA00023002"/>
    </source>
</evidence>
<dbReference type="GO" id="GO:0004497">
    <property type="term" value="F:monooxygenase activity"/>
    <property type="evidence" value="ECO:0007669"/>
    <property type="project" value="UniProtKB-ARBA"/>
</dbReference>
<evidence type="ECO:0000256" key="7">
    <source>
        <dbReference type="ARBA" id="ARBA00023027"/>
    </source>
</evidence>
<feature type="domain" description="Rieske" evidence="8">
    <location>
        <begin position="33"/>
        <end position="141"/>
    </location>
</feature>
<dbReference type="PRINTS" id="PR00090">
    <property type="entry name" value="RNGDIOXGNASE"/>
</dbReference>
<gene>
    <name evidence="9" type="ORF">OJ997_07500</name>
</gene>
<proteinExistence type="predicted"/>
<dbReference type="PROSITE" id="PS51296">
    <property type="entry name" value="RIESKE"/>
    <property type="match status" value="1"/>
</dbReference>
<keyword evidence="6" id="KW-0411">Iron-sulfur</keyword>
<sequence length="364" mass="40961">MLPLEQATQLPGPAFTDPAVLDWERANFFSRGWICAGHVDQVSGRGAYIRVETGEENVLVVGDDDGLPRAFLNTCRHRGARLVEEPEGQLRRLQCPYHAWSYGFDGSLKNAPFTEGLTDFDPKCFALHEVRLAVIEGLVLLDLSGEAPPPQAHIGDLATHMAAYRTPELKRARKVVYEVGANWKAIAENYNECLHCPGVHPELNRLSHYLTGETYEGSGLWCGGSMTLSEGVETMSTDGATHARRAIAGVDERVILYFLIFPNTLISLHPDYVMLHTLWPRAVDRTEVVCEWFFEPETMAEPGFDPSDAVDFWDQVNREDWHVCQLTQQGMTSSRFTPGRYTTQEDDVHTFDKMVASRYLEALR</sequence>
<evidence type="ECO:0000313" key="9">
    <source>
        <dbReference type="EMBL" id="MDA0180135.1"/>
    </source>
</evidence>
<dbReference type="InterPro" id="IPR015879">
    <property type="entry name" value="Ring_hydroxy_dOase_asu_C_dom"/>
</dbReference>
<comment type="cofactor">
    <cofactor evidence="1">
        <name>Fe cation</name>
        <dbReference type="ChEBI" id="CHEBI:24875"/>
    </cofactor>
</comment>
<dbReference type="Pfam" id="PF00355">
    <property type="entry name" value="Rieske"/>
    <property type="match status" value="1"/>
</dbReference>
<dbReference type="SUPFAM" id="SSF55961">
    <property type="entry name" value="Bet v1-like"/>
    <property type="match status" value="1"/>
</dbReference>
<evidence type="ECO:0000256" key="6">
    <source>
        <dbReference type="ARBA" id="ARBA00023014"/>
    </source>
</evidence>
<reference evidence="9" key="1">
    <citation type="submission" date="2022-10" db="EMBL/GenBank/DDBJ databases">
        <title>The WGS of Solirubrobacter phytolaccae KCTC 29190.</title>
        <authorList>
            <person name="Jiang Z."/>
        </authorList>
    </citation>
    <scope>NUCLEOTIDE SEQUENCE</scope>
    <source>
        <strain evidence="9">KCTC 29190</strain>
    </source>
</reference>
<organism evidence="9 10">
    <name type="scientific">Solirubrobacter phytolaccae</name>
    <dbReference type="NCBI Taxonomy" id="1404360"/>
    <lineage>
        <taxon>Bacteria</taxon>
        <taxon>Bacillati</taxon>
        <taxon>Actinomycetota</taxon>
        <taxon>Thermoleophilia</taxon>
        <taxon>Solirubrobacterales</taxon>
        <taxon>Solirubrobacteraceae</taxon>
        <taxon>Solirubrobacter</taxon>
    </lineage>
</organism>
<protein>
    <submittedName>
        <fullName evidence="9">Aromatic ring-hydroxylating dioxygenase subunit alpha</fullName>
    </submittedName>
</protein>
<name>A0A9X3N7Z0_9ACTN</name>
<dbReference type="Proteomes" id="UP001147653">
    <property type="component" value="Unassembled WGS sequence"/>
</dbReference>
<dbReference type="GO" id="GO:0051213">
    <property type="term" value="F:dioxygenase activity"/>
    <property type="evidence" value="ECO:0007669"/>
    <property type="project" value="UniProtKB-KW"/>
</dbReference>
<keyword evidence="3" id="KW-0479">Metal-binding</keyword>
<accession>A0A9X3N7Z0</accession>
<dbReference type="SUPFAM" id="SSF50022">
    <property type="entry name" value="ISP domain"/>
    <property type="match status" value="1"/>
</dbReference>
<dbReference type="InterPro" id="IPR015881">
    <property type="entry name" value="ARHD_Rieske_2Fe_2S"/>
</dbReference>
<dbReference type="InterPro" id="IPR036922">
    <property type="entry name" value="Rieske_2Fe-2S_sf"/>
</dbReference>
<evidence type="ECO:0000256" key="5">
    <source>
        <dbReference type="ARBA" id="ARBA00023004"/>
    </source>
</evidence>
<keyword evidence="4" id="KW-0560">Oxidoreductase</keyword>
<keyword evidence="9" id="KW-0223">Dioxygenase</keyword>
<keyword evidence="7" id="KW-0520">NAD</keyword>
<dbReference type="GO" id="GO:0016705">
    <property type="term" value="F:oxidoreductase activity, acting on paired donors, with incorporation or reduction of molecular oxygen"/>
    <property type="evidence" value="ECO:0007669"/>
    <property type="project" value="UniProtKB-ARBA"/>
</dbReference>
<evidence type="ECO:0000256" key="3">
    <source>
        <dbReference type="ARBA" id="ARBA00022723"/>
    </source>
</evidence>
<evidence type="ECO:0000259" key="8">
    <source>
        <dbReference type="PROSITE" id="PS51296"/>
    </source>
</evidence>
<dbReference type="CDD" id="cd08884">
    <property type="entry name" value="RHO_alpha_C_GbcA-like"/>
    <property type="match status" value="1"/>
</dbReference>
<evidence type="ECO:0000256" key="2">
    <source>
        <dbReference type="ARBA" id="ARBA00022714"/>
    </source>
</evidence>
<dbReference type="CDD" id="cd03469">
    <property type="entry name" value="Rieske_RO_Alpha_N"/>
    <property type="match status" value="1"/>
</dbReference>